<name>A0A4Y2RZT4_ARAVE</name>
<dbReference type="AlphaFoldDB" id="A0A4Y2RZT4"/>
<organism evidence="1 2">
    <name type="scientific">Araneus ventricosus</name>
    <name type="common">Orbweaver spider</name>
    <name type="synonym">Epeira ventricosa</name>
    <dbReference type="NCBI Taxonomy" id="182803"/>
    <lineage>
        <taxon>Eukaryota</taxon>
        <taxon>Metazoa</taxon>
        <taxon>Ecdysozoa</taxon>
        <taxon>Arthropoda</taxon>
        <taxon>Chelicerata</taxon>
        <taxon>Arachnida</taxon>
        <taxon>Araneae</taxon>
        <taxon>Araneomorphae</taxon>
        <taxon>Entelegynae</taxon>
        <taxon>Araneoidea</taxon>
        <taxon>Araneidae</taxon>
        <taxon>Araneus</taxon>
    </lineage>
</organism>
<sequence>MELESSLKESTIYLPIAGDISYPQWKHSQNSAVKIPFQTKNSANEISYIPNWKEFKSHLLNSQTTSFHPETRKDIDKEVKRFAKQLIPALKESVKPVEENAANQPNNKKFYSIKK</sequence>
<accession>A0A4Y2RZT4</accession>
<dbReference type="Proteomes" id="UP000499080">
    <property type="component" value="Unassembled WGS sequence"/>
</dbReference>
<evidence type="ECO:0000313" key="2">
    <source>
        <dbReference type="Proteomes" id="UP000499080"/>
    </source>
</evidence>
<dbReference type="EMBL" id="BGPR01019205">
    <property type="protein sequence ID" value="GBN81271.1"/>
    <property type="molecule type" value="Genomic_DNA"/>
</dbReference>
<gene>
    <name evidence="1" type="ORF">AVEN_103278_1</name>
</gene>
<comment type="caution">
    <text evidence="1">The sequence shown here is derived from an EMBL/GenBank/DDBJ whole genome shotgun (WGS) entry which is preliminary data.</text>
</comment>
<keyword evidence="2" id="KW-1185">Reference proteome</keyword>
<protein>
    <submittedName>
        <fullName evidence="1">Uncharacterized protein</fullName>
    </submittedName>
</protein>
<evidence type="ECO:0000313" key="1">
    <source>
        <dbReference type="EMBL" id="GBN81271.1"/>
    </source>
</evidence>
<proteinExistence type="predicted"/>
<reference evidence="1 2" key="1">
    <citation type="journal article" date="2019" name="Sci. Rep.">
        <title>Orb-weaving spider Araneus ventricosus genome elucidates the spidroin gene catalogue.</title>
        <authorList>
            <person name="Kono N."/>
            <person name="Nakamura H."/>
            <person name="Ohtoshi R."/>
            <person name="Moran D.A.P."/>
            <person name="Shinohara A."/>
            <person name="Yoshida Y."/>
            <person name="Fujiwara M."/>
            <person name="Mori M."/>
            <person name="Tomita M."/>
            <person name="Arakawa K."/>
        </authorList>
    </citation>
    <scope>NUCLEOTIDE SEQUENCE [LARGE SCALE GENOMIC DNA]</scope>
</reference>